<gene>
    <name evidence="1" type="ORF">CLUMA_CG017076</name>
</gene>
<accession>A0A1J1IUL6</accession>
<dbReference type="AlphaFoldDB" id="A0A1J1IUL6"/>
<evidence type="ECO:0000313" key="1">
    <source>
        <dbReference type="EMBL" id="CRL03955.1"/>
    </source>
</evidence>
<dbReference type="Proteomes" id="UP000183832">
    <property type="component" value="Unassembled WGS sequence"/>
</dbReference>
<keyword evidence="2" id="KW-1185">Reference proteome</keyword>
<sequence length="96" mass="11685">MYECIHIPNVELNMQSVVRIDIQLVNCKFNRCKRECYESSTIERFLAAKRQTELFLMSKITDHRQHYLLLLKLFRRCFFFATDGKKSRRYLQTFPN</sequence>
<protein>
    <submittedName>
        <fullName evidence="1">CLUMA_CG017076, isoform A</fullName>
    </submittedName>
</protein>
<dbReference type="EMBL" id="CVRI01000060">
    <property type="protein sequence ID" value="CRL03955.1"/>
    <property type="molecule type" value="Genomic_DNA"/>
</dbReference>
<name>A0A1J1IUL6_9DIPT</name>
<organism evidence="1 2">
    <name type="scientific">Clunio marinus</name>
    <dbReference type="NCBI Taxonomy" id="568069"/>
    <lineage>
        <taxon>Eukaryota</taxon>
        <taxon>Metazoa</taxon>
        <taxon>Ecdysozoa</taxon>
        <taxon>Arthropoda</taxon>
        <taxon>Hexapoda</taxon>
        <taxon>Insecta</taxon>
        <taxon>Pterygota</taxon>
        <taxon>Neoptera</taxon>
        <taxon>Endopterygota</taxon>
        <taxon>Diptera</taxon>
        <taxon>Nematocera</taxon>
        <taxon>Chironomoidea</taxon>
        <taxon>Chironomidae</taxon>
        <taxon>Clunio</taxon>
    </lineage>
</organism>
<proteinExistence type="predicted"/>
<evidence type="ECO:0000313" key="2">
    <source>
        <dbReference type="Proteomes" id="UP000183832"/>
    </source>
</evidence>
<reference evidence="1 2" key="1">
    <citation type="submission" date="2015-04" db="EMBL/GenBank/DDBJ databases">
        <authorList>
            <person name="Syromyatnikov M.Y."/>
            <person name="Popov V.N."/>
        </authorList>
    </citation>
    <scope>NUCLEOTIDE SEQUENCE [LARGE SCALE GENOMIC DNA]</scope>
</reference>